<dbReference type="PANTHER" id="PTHR32507">
    <property type="entry name" value="NA(+)/H(+) ANTIPORTER 1"/>
    <property type="match status" value="1"/>
</dbReference>
<evidence type="ECO:0000256" key="1">
    <source>
        <dbReference type="ARBA" id="ARBA00004651"/>
    </source>
</evidence>
<keyword evidence="5" id="KW-0630">Potassium</keyword>
<comment type="subcellular location">
    <subcellularLocation>
        <location evidence="1">Cell membrane</location>
        <topology evidence="1">Multi-pass membrane protein</topology>
    </subcellularLocation>
</comment>
<dbReference type="GO" id="GO:1902600">
    <property type="term" value="P:proton transmembrane transport"/>
    <property type="evidence" value="ECO:0007669"/>
    <property type="project" value="InterPro"/>
</dbReference>
<dbReference type="SUPFAM" id="SSF116726">
    <property type="entry name" value="TrkA C-terminal domain-like"/>
    <property type="match status" value="1"/>
</dbReference>
<keyword evidence="2" id="KW-0813">Transport</keyword>
<feature type="transmembrane region" description="Helical" evidence="10">
    <location>
        <begin position="118"/>
        <end position="140"/>
    </location>
</feature>
<keyword evidence="13" id="KW-1185">Reference proteome</keyword>
<dbReference type="InterPro" id="IPR006153">
    <property type="entry name" value="Cation/H_exchanger_TM"/>
</dbReference>
<dbReference type="PROSITE" id="PS51202">
    <property type="entry name" value="RCK_C"/>
    <property type="match status" value="1"/>
</dbReference>
<keyword evidence="7 10" id="KW-1133">Transmembrane helix</keyword>
<proteinExistence type="predicted"/>
<dbReference type="EMBL" id="BAMD01000021">
    <property type="protein sequence ID" value="GAF03319.1"/>
    <property type="molecule type" value="Genomic_DNA"/>
</dbReference>
<evidence type="ECO:0000256" key="5">
    <source>
        <dbReference type="ARBA" id="ARBA00022538"/>
    </source>
</evidence>
<dbReference type="GO" id="GO:0008324">
    <property type="term" value="F:monoatomic cation transmembrane transporter activity"/>
    <property type="evidence" value="ECO:0007669"/>
    <property type="project" value="InterPro"/>
</dbReference>
<evidence type="ECO:0000259" key="11">
    <source>
        <dbReference type="PROSITE" id="PS51202"/>
    </source>
</evidence>
<dbReference type="Gene3D" id="3.30.70.1450">
    <property type="entry name" value="Regulator of K+ conductance, C-terminal domain"/>
    <property type="match status" value="1"/>
</dbReference>
<keyword evidence="4" id="KW-1003">Cell membrane</keyword>
<evidence type="ECO:0000256" key="7">
    <source>
        <dbReference type="ARBA" id="ARBA00022989"/>
    </source>
</evidence>
<feature type="transmembrane region" description="Helical" evidence="10">
    <location>
        <begin position="271"/>
        <end position="290"/>
    </location>
</feature>
<keyword evidence="6 10" id="KW-0812">Transmembrane</keyword>
<dbReference type="OrthoDB" id="9810759at2"/>
<evidence type="ECO:0000256" key="10">
    <source>
        <dbReference type="SAM" id="Phobius"/>
    </source>
</evidence>
<dbReference type="NCBIfam" id="NF003716">
    <property type="entry name" value="PRK05326.1-3"/>
    <property type="match status" value="1"/>
</dbReference>
<feature type="transmembrane region" description="Helical" evidence="10">
    <location>
        <begin position="335"/>
        <end position="355"/>
    </location>
</feature>
<keyword evidence="3" id="KW-0050">Antiport</keyword>
<gene>
    <name evidence="12" type="ORF">JCM21142_41987</name>
</gene>
<organism evidence="12 13">
    <name type="scientific">Saccharicrinis fermentans DSM 9555 = JCM 21142</name>
    <dbReference type="NCBI Taxonomy" id="869213"/>
    <lineage>
        <taxon>Bacteria</taxon>
        <taxon>Pseudomonadati</taxon>
        <taxon>Bacteroidota</taxon>
        <taxon>Bacteroidia</taxon>
        <taxon>Marinilabiliales</taxon>
        <taxon>Marinilabiliaceae</taxon>
        <taxon>Saccharicrinis</taxon>
    </lineage>
</organism>
<name>W7YLS4_9BACT</name>
<feature type="transmembrane region" description="Helical" evidence="10">
    <location>
        <begin position="59"/>
        <end position="79"/>
    </location>
</feature>
<dbReference type="PANTHER" id="PTHR32507:SF7">
    <property type="entry name" value="K(+)_H(+) ANTIPORTER NHAP2"/>
    <property type="match status" value="1"/>
</dbReference>
<dbReference type="GO" id="GO:0015297">
    <property type="term" value="F:antiporter activity"/>
    <property type="evidence" value="ECO:0007669"/>
    <property type="project" value="UniProtKB-KW"/>
</dbReference>
<feature type="domain" description="RCK C-terminal" evidence="11">
    <location>
        <begin position="402"/>
        <end position="486"/>
    </location>
</feature>
<dbReference type="Pfam" id="PF02080">
    <property type="entry name" value="TrkA_C"/>
    <property type="match status" value="1"/>
</dbReference>
<feature type="transmembrane region" description="Helical" evidence="10">
    <location>
        <begin position="6"/>
        <end position="22"/>
    </location>
</feature>
<dbReference type="AlphaFoldDB" id="W7YLS4"/>
<evidence type="ECO:0000256" key="2">
    <source>
        <dbReference type="ARBA" id="ARBA00022448"/>
    </source>
</evidence>
<evidence type="ECO:0000256" key="6">
    <source>
        <dbReference type="ARBA" id="ARBA00022692"/>
    </source>
</evidence>
<evidence type="ECO:0000313" key="12">
    <source>
        <dbReference type="EMBL" id="GAF03319.1"/>
    </source>
</evidence>
<feature type="transmembrane region" description="Helical" evidence="10">
    <location>
        <begin position="184"/>
        <end position="206"/>
    </location>
</feature>
<feature type="transmembrane region" description="Helical" evidence="10">
    <location>
        <begin position="242"/>
        <end position="259"/>
    </location>
</feature>
<feature type="transmembrane region" description="Helical" evidence="10">
    <location>
        <begin position="91"/>
        <end position="112"/>
    </location>
</feature>
<evidence type="ECO:0000256" key="4">
    <source>
        <dbReference type="ARBA" id="ARBA00022475"/>
    </source>
</evidence>
<dbReference type="Pfam" id="PF00999">
    <property type="entry name" value="Na_H_Exchanger"/>
    <property type="match status" value="1"/>
</dbReference>
<dbReference type="InterPro" id="IPR006037">
    <property type="entry name" value="RCK_C"/>
</dbReference>
<dbReference type="eggNOG" id="COG3263">
    <property type="taxonomic scope" value="Bacteria"/>
</dbReference>
<feature type="transmembrane region" description="Helical" evidence="10">
    <location>
        <begin position="161"/>
        <end position="178"/>
    </location>
</feature>
<feature type="transmembrane region" description="Helical" evidence="10">
    <location>
        <begin position="367"/>
        <end position="390"/>
    </location>
</feature>
<evidence type="ECO:0000256" key="9">
    <source>
        <dbReference type="ARBA" id="ARBA00023136"/>
    </source>
</evidence>
<evidence type="ECO:0000256" key="3">
    <source>
        <dbReference type="ARBA" id="ARBA00022449"/>
    </source>
</evidence>
<keyword evidence="5" id="KW-0633">Potassium transport</keyword>
<protein>
    <submittedName>
        <fullName evidence="12">Potassium/proton antiporter</fullName>
    </submittedName>
</protein>
<comment type="caution">
    <text evidence="12">The sequence shown here is derived from an EMBL/GenBank/DDBJ whole genome shotgun (WGS) entry which is preliminary data.</text>
</comment>
<keyword evidence="8" id="KW-0406">Ion transport</keyword>
<dbReference type="InterPro" id="IPR036721">
    <property type="entry name" value="RCK_C_sf"/>
</dbReference>
<feature type="transmembrane region" description="Helical" evidence="10">
    <location>
        <begin position="34"/>
        <end position="53"/>
    </location>
</feature>
<dbReference type="Gene3D" id="1.20.1530.20">
    <property type="match status" value="1"/>
</dbReference>
<dbReference type="NCBIfam" id="NF003715">
    <property type="entry name" value="PRK05326.1-2"/>
    <property type="match status" value="1"/>
</dbReference>
<keyword evidence="9 10" id="KW-0472">Membrane</keyword>
<dbReference type="GO" id="GO:0006813">
    <property type="term" value="P:potassium ion transport"/>
    <property type="evidence" value="ECO:0007669"/>
    <property type="project" value="UniProtKB-KW"/>
</dbReference>
<sequence length="486" mass="53355">MNLSIENILLIGSLLLFISIIVGKTSYKFGVPTLLLFLAIGMLAGTDGIGGINFDNNKIAQFIGIVSLNFILFSGGLDTDWSSVKPILKEGLVLSTLGVLLTALTLGTFVWLITDFTIYESLLLGSIVSSTDAAAVFSILRSKSLALKSNLRPTLEMESGSNDPMAYVLTIAFLSLVINQDQSIVSIILLFLQQMIVGGITGFLFGKLSKIIINKIKLDFEGLYPVLVIALMFVTFSVTDFLGGNGFLAIYICAVYLGNQDLIHKKTILRMYDGLAWLMQIVLFLTLGLLVFPTQVIPLIGIGMLISVFLILVARPMSIFISLAFFKMKVRRRLYISWVGLRGAVPIVFATYPLIAGIDKANMIFNIVFFISVTSILIQGTTLSVFAKWLHVALPQKVKPISETDRFLTNMAKTAMKELVILPDSNAVNKKIVDISFPKEAIIAMIKRDNKYLTPNGSTIIKPNDVLLILSDNQKGIDKINDCLCD</sequence>
<evidence type="ECO:0000313" key="13">
    <source>
        <dbReference type="Proteomes" id="UP000019402"/>
    </source>
</evidence>
<dbReference type="Proteomes" id="UP000019402">
    <property type="component" value="Unassembled WGS sequence"/>
</dbReference>
<dbReference type="GO" id="GO:0005886">
    <property type="term" value="C:plasma membrane"/>
    <property type="evidence" value="ECO:0007669"/>
    <property type="project" value="UniProtKB-SubCell"/>
</dbReference>
<reference evidence="12 13" key="1">
    <citation type="journal article" date="2014" name="Genome Announc.">
        <title>Draft Genome Sequence of Cytophaga fermentans JCM 21142T, a Facultative Anaerobe Isolated from Marine Mud.</title>
        <authorList>
            <person name="Starns D."/>
            <person name="Oshima K."/>
            <person name="Suda W."/>
            <person name="Iino T."/>
            <person name="Yuki M."/>
            <person name="Inoue J."/>
            <person name="Kitamura K."/>
            <person name="Iida T."/>
            <person name="Darby A."/>
            <person name="Hattori M."/>
            <person name="Ohkuma M."/>
        </authorList>
    </citation>
    <scope>NUCLEOTIDE SEQUENCE [LARGE SCALE GENOMIC DNA]</scope>
    <source>
        <strain evidence="12 13">JCM 21142</strain>
    </source>
</reference>
<accession>W7YLS4</accession>
<dbReference type="RefSeq" id="WP_027473780.1">
    <property type="nucleotide sequence ID" value="NZ_BAMD01000021.1"/>
</dbReference>
<dbReference type="InterPro" id="IPR038770">
    <property type="entry name" value="Na+/solute_symporter_sf"/>
</dbReference>
<evidence type="ECO:0000256" key="8">
    <source>
        <dbReference type="ARBA" id="ARBA00023065"/>
    </source>
</evidence>